<accession>A0A7K0KF58</accession>
<dbReference type="RefSeq" id="WP_154534160.1">
    <property type="nucleotide sequence ID" value="NZ_VUNG01000017.1"/>
</dbReference>
<comment type="caution">
    <text evidence="1">The sequence shown here is derived from an EMBL/GenBank/DDBJ whole genome shotgun (WGS) entry which is preliminary data.</text>
</comment>
<evidence type="ECO:0000313" key="2">
    <source>
        <dbReference type="Proteomes" id="UP000438914"/>
    </source>
</evidence>
<keyword evidence="2" id="KW-1185">Reference proteome</keyword>
<name>A0A7K0KF58_9BACT</name>
<evidence type="ECO:0000313" key="1">
    <source>
        <dbReference type="EMBL" id="MST84573.1"/>
    </source>
</evidence>
<reference evidence="1 2" key="1">
    <citation type="submission" date="2019-08" db="EMBL/GenBank/DDBJ databases">
        <title>In-depth cultivation of the pig gut microbiome towards novel bacterial diversity and tailored functional studies.</title>
        <authorList>
            <person name="Wylensek D."/>
            <person name="Hitch T.C.A."/>
            <person name="Clavel T."/>
        </authorList>
    </citation>
    <scope>NUCLEOTIDE SEQUENCE [LARGE SCALE GENOMIC DNA]</scope>
    <source>
        <strain evidence="1 2">LKV-178-WT-2A</strain>
    </source>
</reference>
<dbReference type="Proteomes" id="UP000438914">
    <property type="component" value="Unassembled WGS sequence"/>
</dbReference>
<protein>
    <submittedName>
        <fullName evidence="1">Uncharacterized protein</fullName>
    </submittedName>
</protein>
<dbReference type="AlphaFoldDB" id="A0A7K0KF58"/>
<gene>
    <name evidence="1" type="ORF">FYJ73_07800</name>
</gene>
<organism evidence="1 2">
    <name type="scientific">Hallella mizrahii</name>
    <dbReference type="NCBI Taxonomy" id="2606637"/>
    <lineage>
        <taxon>Bacteria</taxon>
        <taxon>Pseudomonadati</taxon>
        <taxon>Bacteroidota</taxon>
        <taxon>Bacteroidia</taxon>
        <taxon>Bacteroidales</taxon>
        <taxon>Prevotellaceae</taxon>
        <taxon>Hallella</taxon>
    </lineage>
</organism>
<sequence>MANLDKNFGLHNNVDKKRRNCLSTAPIRGVFAMSQGPHTLNPARNVLYVTIVLYIWGDILIV</sequence>
<dbReference type="EMBL" id="VUNG01000017">
    <property type="protein sequence ID" value="MST84573.1"/>
    <property type="molecule type" value="Genomic_DNA"/>
</dbReference>
<proteinExistence type="predicted"/>